<dbReference type="InterPro" id="IPR036397">
    <property type="entry name" value="RNaseH_sf"/>
</dbReference>
<dbReference type="InterPro" id="IPR047201">
    <property type="entry name" value="ERI-1_3'hExo-like"/>
</dbReference>
<dbReference type="GO" id="GO:0000175">
    <property type="term" value="F:3'-5'-RNA exonuclease activity"/>
    <property type="evidence" value="ECO:0007669"/>
    <property type="project" value="InterPro"/>
</dbReference>
<dbReference type="SUPFAM" id="SSF53098">
    <property type="entry name" value="Ribonuclease H-like"/>
    <property type="match status" value="1"/>
</dbReference>
<evidence type="ECO:0000313" key="6">
    <source>
        <dbReference type="EMBL" id="KAF5368319.1"/>
    </source>
</evidence>
<keyword evidence="3" id="KW-0269">Exonuclease</keyword>
<dbReference type="Gene3D" id="3.30.420.10">
    <property type="entry name" value="Ribonuclease H-like superfamily/Ribonuclease H"/>
    <property type="match status" value="1"/>
</dbReference>
<feature type="transmembrane region" description="Helical" evidence="4">
    <location>
        <begin position="12"/>
        <end position="31"/>
    </location>
</feature>
<evidence type="ECO:0000259" key="5">
    <source>
        <dbReference type="SMART" id="SM00479"/>
    </source>
</evidence>
<gene>
    <name evidence="6" type="ORF">D9758_002177</name>
</gene>
<keyword evidence="1" id="KW-0540">Nuclease</keyword>
<accession>A0A8H5LT14</accession>
<dbReference type="OrthoDB" id="448399at2759"/>
<dbReference type="SMART" id="SM00479">
    <property type="entry name" value="EXOIII"/>
    <property type="match status" value="1"/>
</dbReference>
<evidence type="ECO:0000256" key="1">
    <source>
        <dbReference type="ARBA" id="ARBA00022722"/>
    </source>
</evidence>
<evidence type="ECO:0000256" key="2">
    <source>
        <dbReference type="ARBA" id="ARBA00022801"/>
    </source>
</evidence>
<dbReference type="EMBL" id="JAACJM010000015">
    <property type="protein sequence ID" value="KAF5368319.1"/>
    <property type="molecule type" value="Genomic_DNA"/>
</dbReference>
<keyword evidence="4" id="KW-0472">Membrane</keyword>
<evidence type="ECO:0000256" key="4">
    <source>
        <dbReference type="SAM" id="Phobius"/>
    </source>
</evidence>
<organism evidence="6 7">
    <name type="scientific">Tetrapyrgos nigripes</name>
    <dbReference type="NCBI Taxonomy" id="182062"/>
    <lineage>
        <taxon>Eukaryota</taxon>
        <taxon>Fungi</taxon>
        <taxon>Dikarya</taxon>
        <taxon>Basidiomycota</taxon>
        <taxon>Agaricomycotina</taxon>
        <taxon>Agaricomycetes</taxon>
        <taxon>Agaricomycetidae</taxon>
        <taxon>Agaricales</taxon>
        <taxon>Marasmiineae</taxon>
        <taxon>Marasmiaceae</taxon>
        <taxon>Tetrapyrgos</taxon>
    </lineage>
</organism>
<keyword evidence="7" id="KW-1185">Reference proteome</keyword>
<keyword evidence="4" id="KW-1133">Transmembrane helix</keyword>
<dbReference type="InterPro" id="IPR051274">
    <property type="entry name" value="3-5_Exoribonuclease"/>
</dbReference>
<evidence type="ECO:0000313" key="7">
    <source>
        <dbReference type="Proteomes" id="UP000559256"/>
    </source>
</evidence>
<dbReference type="InterPro" id="IPR013520">
    <property type="entry name" value="Ribonucl_H"/>
</dbReference>
<comment type="caution">
    <text evidence="6">The sequence shown here is derived from an EMBL/GenBank/DDBJ whole genome shotgun (WGS) entry which is preliminary data.</text>
</comment>
<name>A0A8H5LT14_9AGAR</name>
<dbReference type="CDD" id="cd06133">
    <property type="entry name" value="ERI-1_3'hExo_like"/>
    <property type="match status" value="1"/>
</dbReference>
<dbReference type="PANTHER" id="PTHR23044:SF61">
    <property type="entry name" value="3'-5' EXORIBONUCLEASE 1-RELATED"/>
    <property type="match status" value="1"/>
</dbReference>
<keyword evidence="2" id="KW-0378">Hydrolase</keyword>
<dbReference type="AlphaFoldDB" id="A0A8H5LT14"/>
<dbReference type="Pfam" id="PF00929">
    <property type="entry name" value="RNase_T"/>
    <property type="match status" value="1"/>
</dbReference>
<dbReference type="InterPro" id="IPR012337">
    <property type="entry name" value="RNaseH-like_sf"/>
</dbReference>
<reference evidence="6 7" key="1">
    <citation type="journal article" date="2020" name="ISME J.">
        <title>Uncovering the hidden diversity of litter-decomposition mechanisms in mushroom-forming fungi.</title>
        <authorList>
            <person name="Floudas D."/>
            <person name="Bentzer J."/>
            <person name="Ahren D."/>
            <person name="Johansson T."/>
            <person name="Persson P."/>
            <person name="Tunlid A."/>
        </authorList>
    </citation>
    <scope>NUCLEOTIDE SEQUENCE [LARGE SCALE GENOMIC DNA]</scope>
    <source>
        <strain evidence="6 7">CBS 291.85</strain>
    </source>
</reference>
<keyword evidence="4" id="KW-0812">Transmembrane</keyword>
<proteinExistence type="predicted"/>
<dbReference type="GO" id="GO:0003676">
    <property type="term" value="F:nucleic acid binding"/>
    <property type="evidence" value="ECO:0007669"/>
    <property type="project" value="InterPro"/>
</dbReference>
<dbReference type="Proteomes" id="UP000559256">
    <property type="component" value="Unassembled WGS sequence"/>
</dbReference>
<sequence>MSYLPEDTTFYASIILLLTFLVMLALYRPHLRPFLSRTPRPTISHTSPGNTKSTKRNLHPIFQTVAEYLPWANVEKVAPNDTPGKLKPAPAPANTPANKILQPFDAFLVLDFEGTCTETSSFDYPNELIEFPVILMRWKDKDSSGKASELVVVDQFHSFIRPTWKPKLTEFCTKLTGITQYQVDIAPDFFSVLLLVRAFLVKHDLIDSLTGHAKTRFSWCQDGPWDLGDLLTKQCFHSRLDPPKWLQNNIIDVRRMVKLWMAEKTGQPPGPVGLNIEGQLAVLDLKFEGRLHSGLDDTKNISRIVAELARRGLQLQPNLRVTPRKRFGWMGKSGRVLEDRIKDSKFKR</sequence>
<feature type="domain" description="Exonuclease" evidence="5">
    <location>
        <begin position="106"/>
        <end position="314"/>
    </location>
</feature>
<protein>
    <recommendedName>
        <fullName evidence="5">Exonuclease domain-containing protein</fullName>
    </recommendedName>
</protein>
<dbReference type="PANTHER" id="PTHR23044">
    <property type="entry name" value="3'-5' EXONUCLEASE ERI1-RELATED"/>
    <property type="match status" value="1"/>
</dbReference>
<evidence type="ECO:0000256" key="3">
    <source>
        <dbReference type="ARBA" id="ARBA00022839"/>
    </source>
</evidence>